<name>A0A8J7TUV1_9PROT</name>
<dbReference type="InterPro" id="IPR005019">
    <property type="entry name" value="Adenine_glyco"/>
</dbReference>
<dbReference type="SUPFAM" id="SSF48150">
    <property type="entry name" value="DNA-glycosylase"/>
    <property type="match status" value="1"/>
</dbReference>
<dbReference type="Proteomes" id="UP000664414">
    <property type="component" value="Unassembled WGS sequence"/>
</dbReference>
<comment type="caution">
    <text evidence="1">The sequence shown here is derived from an EMBL/GenBank/DDBJ whole genome shotgun (WGS) entry which is preliminary data.</text>
</comment>
<dbReference type="GO" id="GO:0006284">
    <property type="term" value="P:base-excision repair"/>
    <property type="evidence" value="ECO:0007669"/>
    <property type="project" value="InterPro"/>
</dbReference>
<dbReference type="EMBL" id="JAFKGL010000026">
    <property type="protein sequence ID" value="MBN9413542.1"/>
    <property type="molecule type" value="Genomic_DNA"/>
</dbReference>
<evidence type="ECO:0000313" key="1">
    <source>
        <dbReference type="EMBL" id="MBN9413542.1"/>
    </source>
</evidence>
<dbReference type="Pfam" id="PF03352">
    <property type="entry name" value="Adenine_glyco"/>
    <property type="match status" value="1"/>
</dbReference>
<gene>
    <name evidence="1" type="ORF">J0H12_06445</name>
</gene>
<dbReference type="AlphaFoldDB" id="A0A8J7TUV1"/>
<dbReference type="Gene3D" id="1.10.340.30">
    <property type="entry name" value="Hypothetical protein, domain 2"/>
    <property type="match status" value="1"/>
</dbReference>
<proteinExistence type="predicted"/>
<sequence length="151" mass="17898">MPQHEDRVLYEFLILESMQAGLSWRTILQKRENYPQGYQGVDPLRISQFGYQEIEEMLQNQDIIPHRGKLEASLKATKIFLEIQKEHGSFATYLWNFADGKTIHNHRTSLSEIPVTTALSEQLRKDLKKRVIWEAFFAVRRKDFFYLFCIS</sequence>
<protein>
    <submittedName>
        <fullName evidence="1">DNA-3-methyladenine glycosylase I</fullName>
    </submittedName>
</protein>
<dbReference type="InterPro" id="IPR011257">
    <property type="entry name" value="DNA_glycosylase"/>
</dbReference>
<dbReference type="InterPro" id="IPR052891">
    <property type="entry name" value="DNA-3mA_glycosylase"/>
</dbReference>
<evidence type="ECO:0000313" key="2">
    <source>
        <dbReference type="Proteomes" id="UP000664414"/>
    </source>
</evidence>
<organism evidence="1 2">
    <name type="scientific">Candidatus Paracaedimonas acanthamoebae</name>
    <dbReference type="NCBI Taxonomy" id="244581"/>
    <lineage>
        <taxon>Bacteria</taxon>
        <taxon>Pseudomonadati</taxon>
        <taxon>Pseudomonadota</taxon>
        <taxon>Alphaproteobacteria</taxon>
        <taxon>Holosporales</taxon>
        <taxon>Caedimonadaceae</taxon>
        <taxon>Candidatus Paracaedimonas</taxon>
    </lineage>
</organism>
<accession>A0A8J7TUV1</accession>
<dbReference type="PANTHER" id="PTHR30037">
    <property type="entry name" value="DNA-3-METHYLADENINE GLYCOSYLASE 1"/>
    <property type="match status" value="1"/>
</dbReference>
<reference evidence="1" key="1">
    <citation type="submission" date="2021-02" db="EMBL/GenBank/DDBJ databases">
        <title>Thiocyanate and organic carbon inputs drive convergent selection for specific autotrophic Afipia and Thiobacillus strains within complex microbiomes.</title>
        <authorList>
            <person name="Huddy R.J."/>
            <person name="Sachdeva R."/>
            <person name="Kadzinga F."/>
            <person name="Kantor R.S."/>
            <person name="Harrison S.T.L."/>
            <person name="Banfield J.F."/>
        </authorList>
    </citation>
    <scope>NUCLEOTIDE SEQUENCE</scope>
    <source>
        <strain evidence="1">SCN18_10_11_15_R4_P_38_20</strain>
    </source>
</reference>
<dbReference type="GO" id="GO:0008725">
    <property type="term" value="F:DNA-3-methyladenine glycosylase activity"/>
    <property type="evidence" value="ECO:0007669"/>
    <property type="project" value="InterPro"/>
</dbReference>
<dbReference type="PANTHER" id="PTHR30037:SF4">
    <property type="entry name" value="DNA-3-METHYLADENINE GLYCOSYLASE I"/>
    <property type="match status" value="1"/>
</dbReference>